<dbReference type="RefSeq" id="WP_092612613.1">
    <property type="nucleotide sequence ID" value="NZ_FMYF01000011.1"/>
</dbReference>
<dbReference type="PANTHER" id="PTHR18964:SF173">
    <property type="entry name" value="GLUCOKINASE"/>
    <property type="match status" value="1"/>
</dbReference>
<keyword evidence="4" id="KW-0808">Transferase</keyword>
<name>A0A1G6HKS5_9ACTN</name>
<dbReference type="AlphaFoldDB" id="A0A1G6HKS5"/>
<protein>
    <recommendedName>
        <fullName evidence="3">Glucokinase</fullName>
        <ecNumber evidence="2">2.7.1.2</ecNumber>
    </recommendedName>
    <alternativeName>
        <fullName evidence="8">Glucose kinase</fullName>
    </alternativeName>
</protein>
<keyword evidence="5" id="KW-0547">Nucleotide-binding</keyword>
<dbReference type="Pfam" id="PF00480">
    <property type="entry name" value="ROK"/>
    <property type="match status" value="1"/>
</dbReference>
<gene>
    <name evidence="9" type="ORF">GA0111570_11116</name>
</gene>
<dbReference type="GO" id="GO:0005524">
    <property type="term" value="F:ATP binding"/>
    <property type="evidence" value="ECO:0007669"/>
    <property type="project" value="UniProtKB-KW"/>
</dbReference>
<dbReference type="PANTHER" id="PTHR18964">
    <property type="entry name" value="ROK (REPRESSOR, ORF, KINASE) FAMILY"/>
    <property type="match status" value="1"/>
</dbReference>
<dbReference type="GO" id="GO:0004340">
    <property type="term" value="F:glucokinase activity"/>
    <property type="evidence" value="ECO:0007669"/>
    <property type="project" value="UniProtKB-EC"/>
</dbReference>
<dbReference type="PROSITE" id="PS01125">
    <property type="entry name" value="ROK"/>
    <property type="match status" value="1"/>
</dbReference>
<organism evidence="9 10">
    <name type="scientific">Raineyella antarctica</name>
    <dbReference type="NCBI Taxonomy" id="1577474"/>
    <lineage>
        <taxon>Bacteria</taxon>
        <taxon>Bacillati</taxon>
        <taxon>Actinomycetota</taxon>
        <taxon>Actinomycetes</taxon>
        <taxon>Propionibacteriales</taxon>
        <taxon>Propionibacteriaceae</taxon>
        <taxon>Raineyella</taxon>
    </lineage>
</organism>
<evidence type="ECO:0000256" key="6">
    <source>
        <dbReference type="ARBA" id="ARBA00022777"/>
    </source>
</evidence>
<evidence type="ECO:0000256" key="7">
    <source>
        <dbReference type="ARBA" id="ARBA00022840"/>
    </source>
</evidence>
<dbReference type="InterPro" id="IPR004654">
    <property type="entry name" value="ROK_glcA"/>
</dbReference>
<comment type="similarity">
    <text evidence="1">Belongs to the ROK (NagC/XylR) family.</text>
</comment>
<dbReference type="Gene3D" id="3.30.420.40">
    <property type="match status" value="2"/>
</dbReference>
<evidence type="ECO:0000256" key="4">
    <source>
        <dbReference type="ARBA" id="ARBA00022679"/>
    </source>
</evidence>
<dbReference type="EC" id="2.7.1.2" evidence="2"/>
<proteinExistence type="inferred from homology"/>
<dbReference type="NCBIfam" id="TIGR00744">
    <property type="entry name" value="ROK_glcA_fam"/>
    <property type="match status" value="1"/>
</dbReference>
<dbReference type="OrthoDB" id="9810372at2"/>
<dbReference type="InterPro" id="IPR049874">
    <property type="entry name" value="ROK_cs"/>
</dbReference>
<dbReference type="STRING" id="1577474.GA0111570_11116"/>
<keyword evidence="10" id="KW-1185">Reference proteome</keyword>
<evidence type="ECO:0000256" key="8">
    <source>
        <dbReference type="ARBA" id="ARBA00032386"/>
    </source>
</evidence>
<dbReference type="SUPFAM" id="SSF53067">
    <property type="entry name" value="Actin-like ATPase domain"/>
    <property type="match status" value="1"/>
</dbReference>
<evidence type="ECO:0000313" key="9">
    <source>
        <dbReference type="EMBL" id="SDB94505.1"/>
    </source>
</evidence>
<dbReference type="Proteomes" id="UP000199086">
    <property type="component" value="Unassembled WGS sequence"/>
</dbReference>
<reference evidence="9 10" key="1">
    <citation type="submission" date="2016-06" db="EMBL/GenBank/DDBJ databases">
        <authorList>
            <person name="Olsen C.W."/>
            <person name="Carey S."/>
            <person name="Hinshaw L."/>
            <person name="Karasin A.I."/>
        </authorList>
    </citation>
    <scope>NUCLEOTIDE SEQUENCE [LARGE SCALE GENOMIC DNA]</scope>
    <source>
        <strain evidence="9 10">LZ-22</strain>
    </source>
</reference>
<evidence type="ECO:0000256" key="2">
    <source>
        <dbReference type="ARBA" id="ARBA00012323"/>
    </source>
</evidence>
<evidence type="ECO:0000313" key="10">
    <source>
        <dbReference type="Proteomes" id="UP000199086"/>
    </source>
</evidence>
<dbReference type="GO" id="GO:0005737">
    <property type="term" value="C:cytoplasm"/>
    <property type="evidence" value="ECO:0007669"/>
    <property type="project" value="InterPro"/>
</dbReference>
<keyword evidence="6 9" id="KW-0418">Kinase</keyword>
<evidence type="ECO:0000256" key="5">
    <source>
        <dbReference type="ARBA" id="ARBA00022741"/>
    </source>
</evidence>
<keyword evidence="7" id="KW-0067">ATP-binding</keyword>
<evidence type="ECO:0000256" key="1">
    <source>
        <dbReference type="ARBA" id="ARBA00006479"/>
    </source>
</evidence>
<dbReference type="InterPro" id="IPR043129">
    <property type="entry name" value="ATPase_NBD"/>
</dbReference>
<dbReference type="InterPro" id="IPR000600">
    <property type="entry name" value="ROK"/>
</dbReference>
<dbReference type="EMBL" id="FMYF01000011">
    <property type="protein sequence ID" value="SDB94505.1"/>
    <property type="molecule type" value="Genomic_DNA"/>
</dbReference>
<evidence type="ECO:0000256" key="3">
    <source>
        <dbReference type="ARBA" id="ARBA00014701"/>
    </source>
</evidence>
<sequence>MSLAIGVDVGGTKIAAGVVDENGTVLAQIRRATPARDADRTADTIAEIASALAAEYGANSIGIGAAGLVDEDRCTVLFAPNLAWRNEPLGQRIGRATGLPTVVENDANAAGWGEARFGAARGASSAVILTVGTGIGGAIILNGELVRGTHGLAGEWGHMVVRPDGRRCGCGLRGCWERYASGSALVADARELATLDPARGAGLLESAGGRADQISGIHITAAARAGDPAALECLRNLGVWLGRGMAALAAAFDPDVFVLAGGVSEAGDLLRRPAQESFTSLLSARSFRSEPEVRLARQGNLAGLVGAADLSRAV</sequence>
<accession>A0A1G6HKS5</accession>
<dbReference type="GO" id="GO:0006096">
    <property type="term" value="P:glycolytic process"/>
    <property type="evidence" value="ECO:0007669"/>
    <property type="project" value="InterPro"/>
</dbReference>